<sequence>MSKSFFVRVMLIPAAVWLSVFFGGSMGSGIELIQYVTINGPIGGLIAIATIAVVVGFVMYLCFEIARQNKAYDYREFSKIILGKGWWLYEIVILISMIIVIAISSTAAGTVIGKHLDANIYIGQTILLAVVIFFTYKGREFIEKSMAVASVSLLVVLSIVVGYVFFNLGDVTAANFSKDNVSVAPVGVAFQYALVNISFFPLLLFGARQLATSKESLVASISAAVVGVLPLLALHYAFVSHYPEIISNGADVPVYWLLETLNSAWLIDVYVVILFVLITQTGVGMMQGFVERLDSYMQKSKGKKMTPLQHSASAGFMVVLSLILSSMGIVALILAGYSFLFMSFIAVFFIPLITVGVYKLVKGKSTTVVNEF</sequence>
<evidence type="ECO:0000313" key="3">
    <source>
        <dbReference type="Proteomes" id="UP001258994"/>
    </source>
</evidence>
<dbReference type="PANTHER" id="PTHR37814:SF1">
    <property type="entry name" value="MEMBRANE PROTEIN"/>
    <property type="match status" value="1"/>
</dbReference>
<feature type="transmembrane region" description="Helical" evidence="1">
    <location>
        <begin position="340"/>
        <end position="361"/>
    </location>
</feature>
<feature type="transmembrane region" description="Helical" evidence="1">
    <location>
        <begin position="186"/>
        <end position="205"/>
    </location>
</feature>
<feature type="transmembrane region" description="Helical" evidence="1">
    <location>
        <begin position="43"/>
        <end position="66"/>
    </location>
</feature>
<gene>
    <name evidence="2" type="ORF">RGQ13_06330</name>
</gene>
<organism evidence="2 3">
    <name type="scientific">Thalassotalea psychrophila</name>
    <dbReference type="NCBI Taxonomy" id="3065647"/>
    <lineage>
        <taxon>Bacteria</taxon>
        <taxon>Pseudomonadati</taxon>
        <taxon>Pseudomonadota</taxon>
        <taxon>Gammaproteobacteria</taxon>
        <taxon>Alteromonadales</taxon>
        <taxon>Colwelliaceae</taxon>
        <taxon>Thalassotalea</taxon>
    </lineage>
</organism>
<feature type="transmembrane region" description="Helical" evidence="1">
    <location>
        <begin position="217"/>
        <end position="238"/>
    </location>
</feature>
<dbReference type="PANTHER" id="PTHR37814">
    <property type="entry name" value="CONSERVED MEMBRANE PROTEIN"/>
    <property type="match status" value="1"/>
</dbReference>
<evidence type="ECO:0000313" key="2">
    <source>
        <dbReference type="EMBL" id="WNC73607.1"/>
    </source>
</evidence>
<reference evidence="3" key="1">
    <citation type="submission" date="2023-09" db="EMBL/GenBank/DDBJ databases">
        <authorList>
            <person name="Li S."/>
            <person name="Li X."/>
            <person name="Zhang C."/>
            <person name="Zhao Z."/>
        </authorList>
    </citation>
    <scope>NUCLEOTIDE SEQUENCE [LARGE SCALE GENOMIC DNA]</scope>
    <source>
        <strain evidence="3">SQ149</strain>
    </source>
</reference>
<dbReference type="InterPro" id="IPR038728">
    <property type="entry name" value="YkvI-like"/>
</dbReference>
<feature type="transmembrane region" description="Helical" evidence="1">
    <location>
        <begin position="118"/>
        <end position="136"/>
    </location>
</feature>
<dbReference type="Proteomes" id="UP001258994">
    <property type="component" value="Chromosome"/>
</dbReference>
<dbReference type="EMBL" id="CP134145">
    <property type="protein sequence ID" value="WNC73607.1"/>
    <property type="molecule type" value="Genomic_DNA"/>
</dbReference>
<feature type="transmembrane region" description="Helical" evidence="1">
    <location>
        <begin position="265"/>
        <end position="290"/>
    </location>
</feature>
<feature type="transmembrane region" description="Helical" evidence="1">
    <location>
        <begin position="87"/>
        <end position="112"/>
    </location>
</feature>
<proteinExistence type="predicted"/>
<keyword evidence="1" id="KW-0472">Membrane</keyword>
<name>A0ABY9TXL1_9GAMM</name>
<feature type="transmembrane region" description="Helical" evidence="1">
    <location>
        <begin position="148"/>
        <end position="166"/>
    </location>
</feature>
<keyword evidence="3" id="KW-1185">Reference proteome</keyword>
<feature type="transmembrane region" description="Helical" evidence="1">
    <location>
        <begin position="311"/>
        <end position="334"/>
    </location>
</feature>
<protein>
    <submittedName>
        <fullName evidence="2">Uncharacterized protein</fullName>
    </submittedName>
</protein>
<keyword evidence="1" id="KW-1133">Transmembrane helix</keyword>
<dbReference type="RefSeq" id="WP_348392718.1">
    <property type="nucleotide sequence ID" value="NZ_CP134145.1"/>
</dbReference>
<keyword evidence="1" id="KW-0812">Transmembrane</keyword>
<evidence type="ECO:0000256" key="1">
    <source>
        <dbReference type="SAM" id="Phobius"/>
    </source>
</evidence>
<accession>A0ABY9TXL1</accession>